<evidence type="ECO:0000259" key="1">
    <source>
        <dbReference type="PROSITE" id="PS50106"/>
    </source>
</evidence>
<dbReference type="InterPro" id="IPR001478">
    <property type="entry name" value="PDZ"/>
</dbReference>
<accession>A0A7S2QDL3</accession>
<reference evidence="2" key="1">
    <citation type="submission" date="2021-01" db="EMBL/GenBank/DDBJ databases">
        <authorList>
            <person name="Corre E."/>
            <person name="Pelletier E."/>
            <person name="Niang G."/>
            <person name="Scheremetjew M."/>
            <person name="Finn R."/>
            <person name="Kale V."/>
            <person name="Holt S."/>
            <person name="Cochrane G."/>
            <person name="Meng A."/>
            <person name="Brown T."/>
            <person name="Cohen L."/>
        </authorList>
    </citation>
    <scope>NUCLEOTIDE SEQUENCE</scope>
    <source>
        <strain evidence="2">RCC3387</strain>
    </source>
</reference>
<dbReference type="EMBL" id="HBGW01090362">
    <property type="protein sequence ID" value="CAD9639517.1"/>
    <property type="molecule type" value="Transcribed_RNA"/>
</dbReference>
<sequence length="220" mass="23993">MGQCCASDGDGKAVVVELLDVDAPRKVFALGESSEFPGDGRPAGMVIGFAKSADRGALGLSLDTYDAERLHVVGIREGLAQQYNETALPGAKIEIGDYVVAVNGASKDALEMLRLLREEQDIRVTIRRPLEWTVTLQKDLFAPSFGVKVGWHAESKSLIVIDRAHGVLEQWNKANPGKQVLLHDRITSVNGLGGDPAQMLEIIKREKQCVLRLSRPRPVE</sequence>
<feature type="domain" description="PDZ" evidence="1">
    <location>
        <begin position="46"/>
        <end position="118"/>
    </location>
</feature>
<dbReference type="PROSITE" id="PS50106">
    <property type="entry name" value="PDZ"/>
    <property type="match status" value="1"/>
</dbReference>
<dbReference type="AlphaFoldDB" id="A0A7S2QDL3"/>
<gene>
    <name evidence="2" type="ORF">BRAN1462_LOCUS57339</name>
</gene>
<organism evidence="2">
    <name type="scientific">Zooxanthella nutricula</name>
    <dbReference type="NCBI Taxonomy" id="1333877"/>
    <lineage>
        <taxon>Eukaryota</taxon>
        <taxon>Sar</taxon>
        <taxon>Alveolata</taxon>
        <taxon>Dinophyceae</taxon>
        <taxon>Peridiniales</taxon>
        <taxon>Peridiniales incertae sedis</taxon>
        <taxon>Zooxanthella</taxon>
    </lineage>
</organism>
<name>A0A7S2QDL3_9DINO</name>
<proteinExistence type="predicted"/>
<protein>
    <recommendedName>
        <fullName evidence="1">PDZ domain-containing protein</fullName>
    </recommendedName>
</protein>
<evidence type="ECO:0000313" key="2">
    <source>
        <dbReference type="EMBL" id="CAD9639517.1"/>
    </source>
</evidence>